<dbReference type="AlphaFoldDB" id="A0A1H3LIX8"/>
<evidence type="ECO:0000256" key="1">
    <source>
        <dbReference type="ARBA" id="ARBA00004651"/>
    </source>
</evidence>
<dbReference type="PANTHER" id="PTHR43744">
    <property type="entry name" value="ABC TRANSPORTER PERMEASE PROTEIN MG189-RELATED-RELATED"/>
    <property type="match status" value="1"/>
</dbReference>
<keyword evidence="10" id="KW-1185">Reference proteome</keyword>
<feature type="domain" description="ABC transmembrane type-1" evidence="8">
    <location>
        <begin position="104"/>
        <end position="296"/>
    </location>
</feature>
<keyword evidence="4 7" id="KW-0812">Transmembrane</keyword>
<dbReference type="EMBL" id="FNPZ01000001">
    <property type="protein sequence ID" value="SDY63904.1"/>
    <property type="molecule type" value="Genomic_DNA"/>
</dbReference>
<organism evidence="9 10">
    <name type="scientific">Herbiconiux ginsengi</name>
    <dbReference type="NCBI Taxonomy" id="381665"/>
    <lineage>
        <taxon>Bacteria</taxon>
        <taxon>Bacillati</taxon>
        <taxon>Actinomycetota</taxon>
        <taxon>Actinomycetes</taxon>
        <taxon>Micrococcales</taxon>
        <taxon>Microbacteriaceae</taxon>
        <taxon>Herbiconiux</taxon>
    </lineage>
</organism>
<comment type="similarity">
    <text evidence="7">Belongs to the binding-protein-dependent transport system permease family.</text>
</comment>
<evidence type="ECO:0000313" key="9">
    <source>
        <dbReference type="EMBL" id="SDY63904.1"/>
    </source>
</evidence>
<dbReference type="Gene3D" id="1.10.3720.10">
    <property type="entry name" value="MetI-like"/>
    <property type="match status" value="1"/>
</dbReference>
<dbReference type="GO" id="GO:0055085">
    <property type="term" value="P:transmembrane transport"/>
    <property type="evidence" value="ECO:0007669"/>
    <property type="project" value="InterPro"/>
</dbReference>
<reference evidence="9 10" key="1">
    <citation type="submission" date="2016-10" db="EMBL/GenBank/DDBJ databases">
        <authorList>
            <person name="de Groot N.N."/>
        </authorList>
    </citation>
    <scope>NUCLEOTIDE SEQUENCE [LARGE SCALE GENOMIC DNA]</scope>
    <source>
        <strain evidence="9 10">CGMCC 4.3491</strain>
    </source>
</reference>
<evidence type="ECO:0000256" key="7">
    <source>
        <dbReference type="RuleBase" id="RU363032"/>
    </source>
</evidence>
<feature type="transmembrane region" description="Helical" evidence="7">
    <location>
        <begin position="178"/>
        <end position="198"/>
    </location>
</feature>
<evidence type="ECO:0000256" key="5">
    <source>
        <dbReference type="ARBA" id="ARBA00022989"/>
    </source>
</evidence>
<accession>A0A1H3LIX8</accession>
<feature type="transmembrane region" description="Helical" evidence="7">
    <location>
        <begin position="139"/>
        <end position="166"/>
    </location>
</feature>
<feature type="transmembrane region" description="Helical" evidence="7">
    <location>
        <begin position="219"/>
        <end position="244"/>
    </location>
</feature>
<dbReference type="STRING" id="381665.SAMN05216554_0989"/>
<gene>
    <name evidence="9" type="ORF">SAMN05216554_0989</name>
</gene>
<dbReference type="PANTHER" id="PTHR43744:SF12">
    <property type="entry name" value="ABC TRANSPORTER PERMEASE PROTEIN MG189-RELATED"/>
    <property type="match status" value="1"/>
</dbReference>
<evidence type="ECO:0000259" key="8">
    <source>
        <dbReference type="PROSITE" id="PS50928"/>
    </source>
</evidence>
<feature type="transmembrane region" description="Helical" evidence="7">
    <location>
        <begin position="108"/>
        <end position="132"/>
    </location>
</feature>
<evidence type="ECO:0000313" key="10">
    <source>
        <dbReference type="Proteomes" id="UP000198891"/>
    </source>
</evidence>
<dbReference type="Pfam" id="PF00528">
    <property type="entry name" value="BPD_transp_1"/>
    <property type="match status" value="1"/>
</dbReference>
<dbReference type="InterPro" id="IPR000515">
    <property type="entry name" value="MetI-like"/>
</dbReference>
<evidence type="ECO:0000256" key="4">
    <source>
        <dbReference type="ARBA" id="ARBA00022692"/>
    </source>
</evidence>
<protein>
    <submittedName>
        <fullName evidence="9">Multiple sugar transport system permease protein</fullName>
    </submittedName>
</protein>
<keyword evidence="6 7" id="KW-0472">Membrane</keyword>
<feature type="transmembrane region" description="Helical" evidence="7">
    <location>
        <begin position="43"/>
        <end position="64"/>
    </location>
</feature>
<feature type="transmembrane region" description="Helical" evidence="7">
    <location>
        <begin position="276"/>
        <end position="296"/>
    </location>
</feature>
<dbReference type="Proteomes" id="UP000198891">
    <property type="component" value="Unassembled WGS sequence"/>
</dbReference>
<dbReference type="PROSITE" id="PS50928">
    <property type="entry name" value="ABC_TM1"/>
    <property type="match status" value="1"/>
</dbReference>
<dbReference type="InterPro" id="IPR035906">
    <property type="entry name" value="MetI-like_sf"/>
</dbReference>
<dbReference type="CDD" id="cd06261">
    <property type="entry name" value="TM_PBP2"/>
    <property type="match status" value="1"/>
</dbReference>
<proteinExistence type="inferred from homology"/>
<keyword evidence="3" id="KW-1003">Cell membrane</keyword>
<evidence type="ECO:0000256" key="3">
    <source>
        <dbReference type="ARBA" id="ARBA00022475"/>
    </source>
</evidence>
<keyword evidence="9" id="KW-0762">Sugar transport</keyword>
<dbReference type="GO" id="GO:0005886">
    <property type="term" value="C:plasma membrane"/>
    <property type="evidence" value="ECO:0007669"/>
    <property type="project" value="UniProtKB-SubCell"/>
</dbReference>
<keyword evidence="2 7" id="KW-0813">Transport</keyword>
<dbReference type="SUPFAM" id="SSF161098">
    <property type="entry name" value="MetI-like"/>
    <property type="match status" value="1"/>
</dbReference>
<name>A0A1H3LIX8_9MICO</name>
<dbReference type="RefSeq" id="WP_175494117.1">
    <property type="nucleotide sequence ID" value="NZ_FNPZ01000001.1"/>
</dbReference>
<evidence type="ECO:0000256" key="2">
    <source>
        <dbReference type="ARBA" id="ARBA00022448"/>
    </source>
</evidence>
<evidence type="ECO:0000256" key="6">
    <source>
        <dbReference type="ARBA" id="ARBA00023136"/>
    </source>
</evidence>
<sequence>MIVNTEAPRPVVRARRRTRTDANRSLISRADLRRPGLRLSVRAIQGTLLALVAIAGIGPLWWLFKGSFSGTQELLQNPAALWPSTTQWDNIANAWTQLDIGHYLLNTVVYAVGAAGVQVIVAVTAGFALSVLRPRFGRVVYGAILATLFIPGTVSLVALYLTIINVPGLNINIANTPWAIWLPAGAHAFNVLIAKQFFDTLPRELFEAASVDGASPFRMLLQIAMPLSRPMMFAIGLLSLMGAWKDFLWPLVAMSDPAKQPLSVALPRLAENADQALVLAGMLISTIPPLIVFIIFQRQIVQGVGFSGLKG</sequence>
<keyword evidence="5 7" id="KW-1133">Transmembrane helix</keyword>
<comment type="subcellular location">
    <subcellularLocation>
        <location evidence="1 7">Cell membrane</location>
        <topology evidence="1 7">Multi-pass membrane protein</topology>
    </subcellularLocation>
</comment>